<sequence length="244" mass="27439">MHIKLSHLSHQFQPDHMVLSDLNLEDNFSSLALIGPSGSGKSTLLRILGGLIIPSAGEIIFNQQKLHFSAASLAAWHKKIGFVFQHNGLFPHLTGLENIILPLIHVFKIKKEKAIMVAKRFIDRFKLSENINKYPYELSGGQCQRISIARAVLISPELLLLDEPTSALDPEFTAEVLDMLHELLSEGLNMILVTHEMGFAQRACEKIMFLNQGKINEYGNSKNLFTNPKTPELQTFLAKVLEWN</sequence>
<dbReference type="InterPro" id="IPR050086">
    <property type="entry name" value="MetN_ABC_transporter-like"/>
</dbReference>
<keyword evidence="2" id="KW-0813">Transport</keyword>
<dbReference type="STRING" id="34097.SAMN02745150_01458"/>
<dbReference type="PROSITE" id="PS50893">
    <property type="entry name" value="ABC_TRANSPORTER_2"/>
    <property type="match status" value="1"/>
</dbReference>
<dbReference type="SUPFAM" id="SSF52540">
    <property type="entry name" value="P-loop containing nucleoside triphosphate hydrolases"/>
    <property type="match status" value="1"/>
</dbReference>
<name>A0A1I1FB96_BREAD</name>
<keyword evidence="4 6" id="KW-0067">ATP-binding</keyword>
<dbReference type="GO" id="GO:0016887">
    <property type="term" value="F:ATP hydrolysis activity"/>
    <property type="evidence" value="ECO:0007669"/>
    <property type="project" value="InterPro"/>
</dbReference>
<evidence type="ECO:0000256" key="1">
    <source>
        <dbReference type="ARBA" id="ARBA00005417"/>
    </source>
</evidence>
<evidence type="ECO:0000256" key="4">
    <source>
        <dbReference type="ARBA" id="ARBA00022840"/>
    </source>
</evidence>
<evidence type="ECO:0000259" key="5">
    <source>
        <dbReference type="PROSITE" id="PS50893"/>
    </source>
</evidence>
<dbReference type="RefSeq" id="WP_092320150.1">
    <property type="nucleotide sequence ID" value="NZ_FOKY01000030.1"/>
</dbReference>
<dbReference type="PANTHER" id="PTHR43166:SF4">
    <property type="entry name" value="PHOSPHONATES IMPORT ATP-BINDING PROTEIN PHNC"/>
    <property type="match status" value="1"/>
</dbReference>
<dbReference type="InterPro" id="IPR003593">
    <property type="entry name" value="AAA+_ATPase"/>
</dbReference>
<feature type="domain" description="ABC transporter" evidence="5">
    <location>
        <begin position="3"/>
        <end position="237"/>
    </location>
</feature>
<comment type="similarity">
    <text evidence="1">Belongs to the ABC transporter superfamily.</text>
</comment>
<dbReference type="InterPro" id="IPR017871">
    <property type="entry name" value="ABC_transporter-like_CS"/>
</dbReference>
<protein>
    <submittedName>
        <fullName evidence="6">Polar amino acid transport system ATP-binding protein</fullName>
    </submittedName>
</protein>
<dbReference type="Proteomes" id="UP000240042">
    <property type="component" value="Unassembled WGS sequence"/>
</dbReference>
<dbReference type="EMBL" id="FOKY01000030">
    <property type="protein sequence ID" value="SFB96564.1"/>
    <property type="molecule type" value="Genomic_DNA"/>
</dbReference>
<dbReference type="OrthoDB" id="9802264at2"/>
<dbReference type="InterPro" id="IPR003439">
    <property type="entry name" value="ABC_transporter-like_ATP-bd"/>
</dbReference>
<evidence type="ECO:0000256" key="2">
    <source>
        <dbReference type="ARBA" id="ARBA00022448"/>
    </source>
</evidence>
<dbReference type="GO" id="GO:0005524">
    <property type="term" value="F:ATP binding"/>
    <property type="evidence" value="ECO:0007669"/>
    <property type="project" value="UniProtKB-KW"/>
</dbReference>
<dbReference type="InterPro" id="IPR027417">
    <property type="entry name" value="P-loop_NTPase"/>
</dbReference>
<dbReference type="SMART" id="SM00382">
    <property type="entry name" value="AAA"/>
    <property type="match status" value="1"/>
</dbReference>
<keyword evidence="7" id="KW-1185">Reference proteome</keyword>
<dbReference type="Gene3D" id="3.40.50.300">
    <property type="entry name" value="P-loop containing nucleotide triphosphate hydrolases"/>
    <property type="match status" value="1"/>
</dbReference>
<keyword evidence="3" id="KW-0547">Nucleotide-binding</keyword>
<proteinExistence type="inferred from homology"/>
<dbReference type="AlphaFoldDB" id="A0A1I1FB96"/>
<dbReference type="Pfam" id="PF00005">
    <property type="entry name" value="ABC_tran"/>
    <property type="match status" value="1"/>
</dbReference>
<evidence type="ECO:0000313" key="6">
    <source>
        <dbReference type="EMBL" id="SFB96564.1"/>
    </source>
</evidence>
<evidence type="ECO:0000313" key="7">
    <source>
        <dbReference type="Proteomes" id="UP000240042"/>
    </source>
</evidence>
<gene>
    <name evidence="6" type="ORF">SAMN02745150_01458</name>
</gene>
<accession>A0A1I1FB96</accession>
<dbReference type="PROSITE" id="PS00211">
    <property type="entry name" value="ABC_TRANSPORTER_1"/>
    <property type="match status" value="1"/>
</dbReference>
<organism evidence="6 7">
    <name type="scientific">Brevinema andersonii</name>
    <dbReference type="NCBI Taxonomy" id="34097"/>
    <lineage>
        <taxon>Bacteria</taxon>
        <taxon>Pseudomonadati</taxon>
        <taxon>Spirochaetota</taxon>
        <taxon>Spirochaetia</taxon>
        <taxon>Brevinematales</taxon>
        <taxon>Brevinemataceae</taxon>
        <taxon>Brevinema</taxon>
    </lineage>
</organism>
<reference evidence="7" key="1">
    <citation type="submission" date="2016-10" db="EMBL/GenBank/DDBJ databases">
        <authorList>
            <person name="Varghese N."/>
            <person name="Submissions S."/>
        </authorList>
    </citation>
    <scope>NUCLEOTIDE SEQUENCE [LARGE SCALE GENOMIC DNA]</scope>
    <source>
        <strain evidence="7">ATCC 43811</strain>
    </source>
</reference>
<dbReference type="PANTHER" id="PTHR43166">
    <property type="entry name" value="AMINO ACID IMPORT ATP-BINDING PROTEIN"/>
    <property type="match status" value="1"/>
</dbReference>
<evidence type="ECO:0000256" key="3">
    <source>
        <dbReference type="ARBA" id="ARBA00022741"/>
    </source>
</evidence>